<dbReference type="EMBL" id="PENI01000022">
    <property type="protein sequence ID" value="RMB82520.1"/>
    <property type="molecule type" value="Genomic_DNA"/>
</dbReference>
<evidence type="ECO:0000313" key="2">
    <source>
        <dbReference type="EMBL" id="RMB82520.1"/>
    </source>
</evidence>
<dbReference type="OrthoDB" id="5187539at2"/>
<dbReference type="Proteomes" id="UP000270471">
    <property type="component" value="Unassembled WGS sequence"/>
</dbReference>
<dbReference type="Gene3D" id="2.30.29.80">
    <property type="match status" value="1"/>
</dbReference>
<keyword evidence="3" id="KW-1185">Reference proteome</keyword>
<organism evidence="2 3">
    <name type="scientific">Streptomyces shenzhenensis</name>
    <dbReference type="NCBI Taxonomy" id="943815"/>
    <lineage>
        <taxon>Bacteria</taxon>
        <taxon>Bacillati</taxon>
        <taxon>Actinomycetota</taxon>
        <taxon>Actinomycetes</taxon>
        <taxon>Kitasatosporales</taxon>
        <taxon>Streptomycetaceae</taxon>
        <taxon>Streptomyces</taxon>
    </lineage>
</organism>
<evidence type="ECO:0008006" key="4">
    <source>
        <dbReference type="Google" id="ProtNLM"/>
    </source>
</evidence>
<sequence length="169" mass="17612">MGSNHRELGRSAESFDGYAECRAAVLRLRERIADAKVLLSTTDLAGGWTWRLVIDGRAAAVTGRSYQRQRDCQYNLGQFLNAVPVAELTEPAPAHRLRDAGSGTRESTGGRPALRPAAASPAKPTPNGTDATPAPGGTPAKRAESGPGAASEPGEGTGRVRDHAGTGVR</sequence>
<dbReference type="AlphaFoldDB" id="A0A3M0I2X5"/>
<evidence type="ECO:0000256" key="1">
    <source>
        <dbReference type="SAM" id="MobiDB-lite"/>
    </source>
</evidence>
<reference evidence="2 3" key="1">
    <citation type="submission" date="2017-11" db="EMBL/GenBank/DDBJ databases">
        <title>Draft genome of actinobacteria isolated from guarana (Paullinia cupana (Mart.) Ducke.</title>
        <authorList>
            <person name="Siqueira K.A."/>
            <person name="Liotti R.G."/>
            <person name="Mendes T.A.O."/>
            <person name="Soares M.A."/>
        </authorList>
    </citation>
    <scope>NUCLEOTIDE SEQUENCE [LARGE SCALE GENOMIC DNA]</scope>
    <source>
        <strain evidence="2 3">193</strain>
    </source>
</reference>
<evidence type="ECO:0000313" key="3">
    <source>
        <dbReference type="Proteomes" id="UP000270471"/>
    </source>
</evidence>
<name>A0A3M0I2X5_9ACTN</name>
<accession>A0A3M0I2X5</accession>
<dbReference type="RefSeq" id="WP_121892739.1">
    <property type="nucleotide sequence ID" value="NZ_PENI01000022.1"/>
</dbReference>
<protein>
    <recommendedName>
        <fullName evidence="4">DUF1508 domain-containing protein</fullName>
    </recommendedName>
</protein>
<feature type="compositionally biased region" description="Low complexity" evidence="1">
    <location>
        <begin position="112"/>
        <end position="122"/>
    </location>
</feature>
<gene>
    <name evidence="2" type="ORF">CTZ28_29180</name>
</gene>
<proteinExistence type="predicted"/>
<comment type="caution">
    <text evidence="2">The sequence shown here is derived from an EMBL/GenBank/DDBJ whole genome shotgun (WGS) entry which is preliminary data.</text>
</comment>
<feature type="region of interest" description="Disordered" evidence="1">
    <location>
        <begin position="90"/>
        <end position="169"/>
    </location>
</feature>
<feature type="compositionally biased region" description="Basic and acidic residues" evidence="1">
    <location>
        <begin position="158"/>
        <end position="169"/>
    </location>
</feature>